<dbReference type="AlphaFoldDB" id="A0A9W5LGF5"/>
<keyword evidence="1" id="KW-1133">Transmembrane helix</keyword>
<keyword evidence="1" id="KW-0472">Membrane</keyword>
<evidence type="ECO:0000313" key="2">
    <source>
        <dbReference type="EMBL" id="ELS60278.1"/>
    </source>
</evidence>
<keyword evidence="1" id="KW-0812">Transmembrane</keyword>
<protein>
    <submittedName>
        <fullName evidence="2">Uncharacterized protein</fullName>
    </submittedName>
</protein>
<feature type="transmembrane region" description="Helical" evidence="1">
    <location>
        <begin position="14"/>
        <end position="34"/>
    </location>
</feature>
<dbReference type="EMBL" id="AMXN01000006">
    <property type="protein sequence ID" value="ELS60278.1"/>
    <property type="molecule type" value="Genomic_DNA"/>
</dbReference>
<reference evidence="2 3" key="1">
    <citation type="journal article" date="2014" name="Syst. Appl. Microbiol.">
        <title>Genomic insights into the taxonomic status of the three subspecies of Bacillus subtilis.</title>
        <authorList>
            <person name="Yi H."/>
            <person name="Chun J."/>
            <person name="Cha C.J."/>
        </authorList>
    </citation>
    <scope>NUCLEOTIDE SEQUENCE [LARGE SCALE GENOMIC DNA]</scope>
    <source>
        <strain evidence="2 3">KCTC 13429</strain>
    </source>
</reference>
<proteinExistence type="predicted"/>
<comment type="caution">
    <text evidence="2">The sequence shown here is derived from an EMBL/GenBank/DDBJ whole genome shotgun (WGS) entry which is preliminary data.</text>
</comment>
<name>A0A9W5LGF5_9BACI</name>
<gene>
    <name evidence="2" type="ORF">BSI_32760</name>
</gene>
<keyword evidence="3" id="KW-1185">Reference proteome</keyword>
<sequence length="37" mass="4412">MQKEPDEIHDSVRFTYQSGFIWFLVVRFMIFSSAKNG</sequence>
<evidence type="ECO:0000256" key="1">
    <source>
        <dbReference type="SAM" id="Phobius"/>
    </source>
</evidence>
<evidence type="ECO:0000313" key="3">
    <source>
        <dbReference type="Proteomes" id="UP000011182"/>
    </source>
</evidence>
<accession>A0A9W5LGF5</accession>
<organism evidence="2 3">
    <name type="scientific">Bacillus inaquosorum KCTC 13429</name>
    <dbReference type="NCBI Taxonomy" id="1236548"/>
    <lineage>
        <taxon>Bacteria</taxon>
        <taxon>Bacillati</taxon>
        <taxon>Bacillota</taxon>
        <taxon>Bacilli</taxon>
        <taxon>Bacillales</taxon>
        <taxon>Bacillaceae</taxon>
        <taxon>Bacillus</taxon>
    </lineage>
</organism>
<dbReference type="Proteomes" id="UP000011182">
    <property type="component" value="Unassembled WGS sequence"/>
</dbReference>